<keyword evidence="8 12" id="KW-0798">TonB box</keyword>
<evidence type="ECO:0000256" key="4">
    <source>
        <dbReference type="ARBA" id="ARBA00022496"/>
    </source>
</evidence>
<keyword evidence="10 11" id="KW-0998">Cell outer membrane</keyword>
<keyword evidence="9 11" id="KW-0472">Membrane</keyword>
<dbReference type="Pfam" id="PF00593">
    <property type="entry name" value="TonB_dep_Rec_b-barrel"/>
    <property type="match status" value="1"/>
</dbReference>
<dbReference type="PROSITE" id="PS52016">
    <property type="entry name" value="TONB_DEPENDENT_REC_3"/>
    <property type="match status" value="1"/>
</dbReference>
<proteinExistence type="inferred from homology"/>
<organism evidence="16 17">
    <name type="scientific">Novosphingobium album</name>
    <name type="common">ex Hu et al. 2023</name>
    <dbReference type="NCBI Taxonomy" id="2930093"/>
    <lineage>
        <taxon>Bacteria</taxon>
        <taxon>Pseudomonadati</taxon>
        <taxon>Pseudomonadota</taxon>
        <taxon>Alphaproteobacteria</taxon>
        <taxon>Sphingomonadales</taxon>
        <taxon>Sphingomonadaceae</taxon>
        <taxon>Novosphingobium</taxon>
    </lineage>
</organism>
<evidence type="ECO:0000256" key="11">
    <source>
        <dbReference type="PROSITE-ProRule" id="PRU01360"/>
    </source>
</evidence>
<feature type="domain" description="TonB-dependent receptor plug" evidence="15">
    <location>
        <begin position="51"/>
        <end position="158"/>
    </location>
</feature>
<evidence type="ECO:0000256" key="5">
    <source>
        <dbReference type="ARBA" id="ARBA00022692"/>
    </source>
</evidence>
<dbReference type="Proteomes" id="UP001162880">
    <property type="component" value="Unassembled WGS sequence"/>
</dbReference>
<keyword evidence="7" id="KW-0406">Ion transport</keyword>
<comment type="similarity">
    <text evidence="11 12">Belongs to the TonB-dependent receptor family.</text>
</comment>
<keyword evidence="16" id="KW-0675">Receptor</keyword>
<dbReference type="EMBL" id="JALHLE010000029">
    <property type="protein sequence ID" value="MCJ2180224.1"/>
    <property type="molecule type" value="Genomic_DNA"/>
</dbReference>
<accession>A0ABT0B5Z3</accession>
<comment type="caution">
    <text evidence="16">The sequence shown here is derived from an EMBL/GenBank/DDBJ whole genome shotgun (WGS) entry which is preliminary data.</text>
</comment>
<evidence type="ECO:0000256" key="3">
    <source>
        <dbReference type="ARBA" id="ARBA00022452"/>
    </source>
</evidence>
<evidence type="ECO:0000256" key="13">
    <source>
        <dbReference type="SAM" id="SignalP"/>
    </source>
</evidence>
<keyword evidence="4" id="KW-0410">Iron transport</keyword>
<keyword evidence="5 11" id="KW-0812">Transmembrane</keyword>
<evidence type="ECO:0000256" key="8">
    <source>
        <dbReference type="ARBA" id="ARBA00023077"/>
    </source>
</evidence>
<dbReference type="RefSeq" id="WP_243995650.1">
    <property type="nucleotide sequence ID" value="NZ_JALHLE010000029.1"/>
</dbReference>
<evidence type="ECO:0000256" key="12">
    <source>
        <dbReference type="RuleBase" id="RU003357"/>
    </source>
</evidence>
<keyword evidence="17" id="KW-1185">Reference proteome</keyword>
<feature type="chain" id="PRO_5047253709" evidence="13">
    <location>
        <begin position="28"/>
        <end position="774"/>
    </location>
</feature>
<comment type="subcellular location">
    <subcellularLocation>
        <location evidence="1 11">Cell outer membrane</location>
        <topology evidence="1 11">Multi-pass membrane protein</topology>
    </subcellularLocation>
</comment>
<evidence type="ECO:0000256" key="9">
    <source>
        <dbReference type="ARBA" id="ARBA00023136"/>
    </source>
</evidence>
<keyword evidence="2 11" id="KW-0813">Transport</keyword>
<name>A0ABT0B5Z3_9SPHN</name>
<evidence type="ECO:0000313" key="17">
    <source>
        <dbReference type="Proteomes" id="UP001162880"/>
    </source>
</evidence>
<evidence type="ECO:0000313" key="16">
    <source>
        <dbReference type="EMBL" id="MCJ2180224.1"/>
    </source>
</evidence>
<sequence>MRIVWSGAVSVLALVAVCPFAATSALAQDERVATVDSDVIIVTAQRRQEAQVDVPISITNISSSALATANVTGLTDISKVSPGLRFDSTGGGFVQPSIRGIGTAVTTSGGGANVGIYIDGFYSPNPLAADFDLLSVESIQVLKGPQGTLFGRNTTGGAILVQTRDPSTAGNSLEGKIRYGRFNELKAQSFGNVAISDRVAMSVEGLYRRGDGWVTDISSGNKKAGKFENWSVRLGMKAELTDDVSLLLRWKHSENDDPKANLTARSFVDSEFGLGAPFGGIPGTYTTKPNEIATGSVPEFFKSNSDVLQATLEADLGFANFTSYSQYRNENVDQSFDLDYSAVEIFQFGLPVKDETWSQEFLLNSKPGSPLQWTAGAFYFENTDTYITFIDSFGYGPNQRIRLGGSATTVRSYAAFFDGTYEVVPKLFVTAGLRYAYDKIDDAYFNTRFLAPTLDLGNGTTIAAKDGRVYLRDYDPGAVKFARGDRLTPRFVVRYKPNDEMSVYASYTQGYKAAILDVGGTCQTPPYQCSRVKPEKISAYEVGFKYATHGLSFETAAFYYDYKDLQVSIYRAGTAELVNAAKSEIYGLEGQLNYQVTPAFKLMAGASYVHARYKTFGQVLANGEVQGAPIYKFCPAPAGAKYADACGPGRTFYVNTDTILKNVPMQRTPEFTGFLGANYATDLAGGTFTLSGNLYYTSSYYFGPSGTQFKQKGFETLSLRAEWTDPSETYSVALWGDNVTDSRYRTQITYGDFGIGSAYNDPVTYGIELGFKFK</sequence>
<feature type="signal peptide" evidence="13">
    <location>
        <begin position="1"/>
        <end position="27"/>
    </location>
</feature>
<evidence type="ECO:0000259" key="15">
    <source>
        <dbReference type="Pfam" id="PF07715"/>
    </source>
</evidence>
<keyword evidence="13" id="KW-0732">Signal</keyword>
<dbReference type="InterPro" id="IPR036942">
    <property type="entry name" value="Beta-barrel_TonB_sf"/>
</dbReference>
<feature type="domain" description="TonB-dependent receptor-like beta-barrel" evidence="14">
    <location>
        <begin position="261"/>
        <end position="739"/>
    </location>
</feature>
<evidence type="ECO:0000256" key="2">
    <source>
        <dbReference type="ARBA" id="ARBA00022448"/>
    </source>
</evidence>
<dbReference type="InterPro" id="IPR000531">
    <property type="entry name" value="Beta-barrel_TonB"/>
</dbReference>
<dbReference type="InterPro" id="IPR039426">
    <property type="entry name" value="TonB-dep_rcpt-like"/>
</dbReference>
<reference evidence="16" key="1">
    <citation type="submission" date="2022-03" db="EMBL/GenBank/DDBJ databases">
        <title>Identification of a novel bacterium isolated from mangrove sediments.</title>
        <authorList>
            <person name="Pan X."/>
        </authorList>
    </citation>
    <scope>NUCLEOTIDE SEQUENCE</scope>
    <source>
        <strain evidence="16">B2580</strain>
    </source>
</reference>
<evidence type="ECO:0000259" key="14">
    <source>
        <dbReference type="Pfam" id="PF00593"/>
    </source>
</evidence>
<keyword evidence="3 11" id="KW-1134">Transmembrane beta strand</keyword>
<evidence type="ECO:0000256" key="6">
    <source>
        <dbReference type="ARBA" id="ARBA00023004"/>
    </source>
</evidence>
<dbReference type="InterPro" id="IPR012910">
    <property type="entry name" value="Plug_dom"/>
</dbReference>
<dbReference type="PANTHER" id="PTHR32552">
    <property type="entry name" value="FERRICHROME IRON RECEPTOR-RELATED"/>
    <property type="match status" value="1"/>
</dbReference>
<protein>
    <submittedName>
        <fullName evidence="16">TonB-dependent receptor</fullName>
    </submittedName>
</protein>
<evidence type="ECO:0000256" key="10">
    <source>
        <dbReference type="ARBA" id="ARBA00023237"/>
    </source>
</evidence>
<dbReference type="SUPFAM" id="SSF56935">
    <property type="entry name" value="Porins"/>
    <property type="match status" value="1"/>
</dbReference>
<keyword evidence="6" id="KW-0408">Iron</keyword>
<dbReference type="Gene3D" id="2.40.170.20">
    <property type="entry name" value="TonB-dependent receptor, beta-barrel domain"/>
    <property type="match status" value="1"/>
</dbReference>
<evidence type="ECO:0000256" key="1">
    <source>
        <dbReference type="ARBA" id="ARBA00004571"/>
    </source>
</evidence>
<dbReference type="Pfam" id="PF07715">
    <property type="entry name" value="Plug"/>
    <property type="match status" value="1"/>
</dbReference>
<dbReference type="PANTHER" id="PTHR32552:SF81">
    <property type="entry name" value="TONB-DEPENDENT OUTER MEMBRANE RECEPTOR"/>
    <property type="match status" value="1"/>
</dbReference>
<gene>
    <name evidence="16" type="ORF">MTR64_16755</name>
</gene>
<evidence type="ECO:0000256" key="7">
    <source>
        <dbReference type="ARBA" id="ARBA00023065"/>
    </source>
</evidence>